<evidence type="ECO:0000313" key="1">
    <source>
        <dbReference type="EMBL" id="KAF2267652.1"/>
    </source>
</evidence>
<evidence type="ECO:0000313" key="2">
    <source>
        <dbReference type="Proteomes" id="UP000800093"/>
    </source>
</evidence>
<reference evidence="2" key="1">
    <citation type="journal article" date="2020" name="Stud. Mycol.">
        <title>101 Dothideomycetes genomes: A test case for predicting lifestyles and emergence of pathogens.</title>
        <authorList>
            <person name="Haridas S."/>
            <person name="Albert R."/>
            <person name="Binder M."/>
            <person name="Bloem J."/>
            <person name="LaButti K."/>
            <person name="Salamov A."/>
            <person name="Andreopoulos B."/>
            <person name="Baker S."/>
            <person name="Barry K."/>
            <person name="Bills G."/>
            <person name="Bluhm B."/>
            <person name="Cannon C."/>
            <person name="Castanera R."/>
            <person name="Culley D."/>
            <person name="Daum C."/>
            <person name="Ezra D."/>
            <person name="Gonzalez J."/>
            <person name="Henrissat B."/>
            <person name="Kuo A."/>
            <person name="Liang C."/>
            <person name="Lipzen A."/>
            <person name="Lutzoni F."/>
            <person name="Magnuson J."/>
            <person name="Mondo S."/>
            <person name="Nolan M."/>
            <person name="Ohm R."/>
            <person name="Pangilinan J."/>
            <person name="Park H.-J."/>
            <person name="Ramirez L."/>
            <person name="Alfaro M."/>
            <person name="Sun H."/>
            <person name="Tritt A."/>
            <person name="Yoshinaga Y."/>
            <person name="Zwiers L.-H."/>
            <person name="Turgeon B."/>
            <person name="Goodwin S."/>
            <person name="Spatafora J."/>
            <person name="Crous P."/>
            <person name="Grigoriev I."/>
        </authorList>
    </citation>
    <scope>NUCLEOTIDE SEQUENCE [LARGE SCALE GENOMIC DNA]</scope>
    <source>
        <strain evidence="2">CBS 304.66</strain>
    </source>
</reference>
<dbReference type="AlphaFoldDB" id="A0A9P4KED5"/>
<proteinExistence type="predicted"/>
<organism evidence="1 2">
    <name type="scientific">Lojkania enalia</name>
    <dbReference type="NCBI Taxonomy" id="147567"/>
    <lineage>
        <taxon>Eukaryota</taxon>
        <taxon>Fungi</taxon>
        <taxon>Dikarya</taxon>
        <taxon>Ascomycota</taxon>
        <taxon>Pezizomycotina</taxon>
        <taxon>Dothideomycetes</taxon>
        <taxon>Pleosporomycetidae</taxon>
        <taxon>Pleosporales</taxon>
        <taxon>Pleosporales incertae sedis</taxon>
        <taxon>Lojkania</taxon>
    </lineage>
</organism>
<gene>
    <name evidence="1" type="ORF">CC78DRAFT_566105</name>
</gene>
<dbReference type="EMBL" id="ML986590">
    <property type="protein sequence ID" value="KAF2267652.1"/>
    <property type="molecule type" value="Genomic_DNA"/>
</dbReference>
<dbReference type="Proteomes" id="UP000800093">
    <property type="component" value="Unassembled WGS sequence"/>
</dbReference>
<keyword evidence="2" id="KW-1185">Reference proteome</keyword>
<comment type="caution">
    <text evidence="1">The sequence shown here is derived from an EMBL/GenBank/DDBJ whole genome shotgun (WGS) entry which is preliminary data.</text>
</comment>
<accession>A0A9P4KED5</accession>
<sequence>MAFPGMRLVSGRCLEGFGACSMGVGPSSDRLVQDMHEHEGWLALEAARILGPRIWSMQFSGLATIYEEKRAGESSVVAPHWWFPLEKHQSRRFFRLDNYRIRPSGVLLPSAVSLPATARAWSWVRPNRLCEGSAHSWWRPRGGRDSSALLRRA</sequence>
<name>A0A9P4KED5_9PLEO</name>
<protein>
    <submittedName>
        <fullName evidence="1">Uncharacterized protein</fullName>
    </submittedName>
</protein>